<dbReference type="SUPFAM" id="SSF46689">
    <property type="entry name" value="Homeodomain-like"/>
    <property type="match status" value="1"/>
</dbReference>
<dbReference type="EMBL" id="JBHUOG010000002">
    <property type="protein sequence ID" value="MFD2796466.1"/>
    <property type="molecule type" value="Genomic_DNA"/>
</dbReference>
<proteinExistence type="predicted"/>
<comment type="caution">
    <text evidence="4">The sequence shown here is derived from an EMBL/GenBank/DDBJ whole genome shotgun (WGS) entry which is preliminary data.</text>
</comment>
<dbReference type="Pfam" id="PF17926">
    <property type="entry name" value="TetR_C_21"/>
    <property type="match status" value="1"/>
</dbReference>
<keyword evidence="5" id="KW-1185">Reference proteome</keyword>
<evidence type="ECO:0000313" key="5">
    <source>
        <dbReference type="Proteomes" id="UP001597479"/>
    </source>
</evidence>
<evidence type="ECO:0000256" key="1">
    <source>
        <dbReference type="ARBA" id="ARBA00023125"/>
    </source>
</evidence>
<gene>
    <name evidence="4" type="ORF">ACFS27_23090</name>
</gene>
<dbReference type="Pfam" id="PF00440">
    <property type="entry name" value="TetR_N"/>
    <property type="match status" value="1"/>
</dbReference>
<dbReference type="PRINTS" id="PR00455">
    <property type="entry name" value="HTHTETR"/>
</dbReference>
<evidence type="ECO:0000259" key="3">
    <source>
        <dbReference type="PROSITE" id="PS50977"/>
    </source>
</evidence>
<feature type="DNA-binding region" description="H-T-H motif" evidence="2">
    <location>
        <begin position="31"/>
        <end position="50"/>
    </location>
</feature>
<dbReference type="RefSeq" id="WP_377188098.1">
    <property type="nucleotide sequence ID" value="NZ_JBHUOG010000002.1"/>
</dbReference>
<dbReference type="PANTHER" id="PTHR30328:SF54">
    <property type="entry name" value="HTH-TYPE TRANSCRIPTIONAL REPRESSOR SCO4008"/>
    <property type="match status" value="1"/>
</dbReference>
<dbReference type="SUPFAM" id="SSF48498">
    <property type="entry name" value="Tetracyclin repressor-like, C-terminal domain"/>
    <property type="match status" value="1"/>
</dbReference>
<sequence>MARTRDPEGKRRQLLDAALAEFSEHGIGGARVDRIAARAGVSAGLVYTFYDGKEGLFEAVYDTIVEQVVSGIPIDVDDLAEYAGRLYDGGLEHPEVMRFMTWYQLERGHRQSETRATVVESMTEKVTAIEDAQRRGVVTDRQDAAELLALLLTIANMWQLQGEDVRRLVPRAERRRLVVDAVRQLVAPAPARDN</sequence>
<feature type="domain" description="HTH tetR-type" evidence="3">
    <location>
        <begin position="8"/>
        <end position="68"/>
    </location>
</feature>
<dbReference type="PROSITE" id="PS50977">
    <property type="entry name" value="HTH_TETR_2"/>
    <property type="match status" value="1"/>
</dbReference>
<dbReference type="InterPro" id="IPR009057">
    <property type="entry name" value="Homeodomain-like_sf"/>
</dbReference>
<keyword evidence="1 2" id="KW-0238">DNA-binding</keyword>
<dbReference type="PANTHER" id="PTHR30328">
    <property type="entry name" value="TRANSCRIPTIONAL REPRESSOR"/>
    <property type="match status" value="1"/>
</dbReference>
<reference evidence="5" key="1">
    <citation type="journal article" date="2019" name="Int. J. Syst. Evol. Microbiol.">
        <title>The Global Catalogue of Microorganisms (GCM) 10K type strain sequencing project: providing services to taxonomists for standard genome sequencing and annotation.</title>
        <authorList>
            <consortium name="The Broad Institute Genomics Platform"/>
            <consortium name="The Broad Institute Genome Sequencing Center for Infectious Disease"/>
            <person name="Wu L."/>
            <person name="Ma J."/>
        </authorList>
    </citation>
    <scope>NUCLEOTIDE SEQUENCE [LARGE SCALE GENOMIC DNA]</scope>
    <source>
        <strain evidence="5">CCM 7044</strain>
    </source>
</reference>
<name>A0ABW5W2U6_9MICO</name>
<dbReference type="InterPro" id="IPR050109">
    <property type="entry name" value="HTH-type_TetR-like_transc_reg"/>
</dbReference>
<dbReference type="InterPro" id="IPR001647">
    <property type="entry name" value="HTH_TetR"/>
</dbReference>
<evidence type="ECO:0000256" key="2">
    <source>
        <dbReference type="PROSITE-ProRule" id="PRU00335"/>
    </source>
</evidence>
<dbReference type="Gene3D" id="1.10.357.10">
    <property type="entry name" value="Tetracycline Repressor, domain 2"/>
    <property type="match status" value="1"/>
</dbReference>
<dbReference type="Proteomes" id="UP001597479">
    <property type="component" value="Unassembled WGS sequence"/>
</dbReference>
<protein>
    <submittedName>
        <fullName evidence="4">TetR family transcriptional regulator</fullName>
    </submittedName>
</protein>
<evidence type="ECO:0000313" key="4">
    <source>
        <dbReference type="EMBL" id="MFD2796466.1"/>
    </source>
</evidence>
<organism evidence="4 5">
    <name type="scientific">Promicromonospora vindobonensis</name>
    <dbReference type="NCBI Taxonomy" id="195748"/>
    <lineage>
        <taxon>Bacteria</taxon>
        <taxon>Bacillati</taxon>
        <taxon>Actinomycetota</taxon>
        <taxon>Actinomycetes</taxon>
        <taxon>Micrococcales</taxon>
        <taxon>Promicromonosporaceae</taxon>
        <taxon>Promicromonospora</taxon>
    </lineage>
</organism>
<dbReference type="InterPro" id="IPR041467">
    <property type="entry name" value="Sco4008_C"/>
</dbReference>
<accession>A0ABW5W2U6</accession>
<dbReference type="InterPro" id="IPR036271">
    <property type="entry name" value="Tet_transcr_reg_TetR-rel_C_sf"/>
</dbReference>